<name>A0A5N0UUU0_9PSEU</name>
<sequence length="362" mass="39442">MISESFQRIPYETGSTGSRVEMHSGLSRHYPLLHGNLVSTSDDRELGLVMAHPASNFLTHFLLAPLAEAGLPVMGVNTRYTGNEAALLMENAASDLGSAVDWMREELGFRKVALLGFSGGGPLASFYQAQAARAGKHGADALLLVGAHPGRARVLSTWIDPSVVDEDDPFSVDPQWNLYEPGRTAPYDREWVAGYREQQLARIDRIDRWALAELARVEERGATDRAFVVHRTVADPRFLDLTLDPSDRQVGSMYGDPAVANTAAGGLARFTTLRSWLSTWSLTHTRADALKDLPDVRIPTLVMPLLADQAAFAGDSRAMYEAAAGPAELIEVADYNHYLVGQPGAAADIAGRISCWLDKEVR</sequence>
<organism evidence="1 2">
    <name type="scientific">Amycolatopsis acidicola</name>
    <dbReference type="NCBI Taxonomy" id="2596893"/>
    <lineage>
        <taxon>Bacteria</taxon>
        <taxon>Bacillati</taxon>
        <taxon>Actinomycetota</taxon>
        <taxon>Actinomycetes</taxon>
        <taxon>Pseudonocardiales</taxon>
        <taxon>Pseudonocardiaceae</taxon>
        <taxon>Amycolatopsis</taxon>
    </lineage>
</organism>
<keyword evidence="1" id="KW-0378">Hydrolase</keyword>
<evidence type="ECO:0000313" key="1">
    <source>
        <dbReference type="EMBL" id="KAA9152322.1"/>
    </source>
</evidence>
<dbReference type="AlphaFoldDB" id="A0A5N0UUU0"/>
<proteinExistence type="predicted"/>
<keyword evidence="2" id="KW-1185">Reference proteome</keyword>
<dbReference type="GO" id="GO:0016787">
    <property type="term" value="F:hydrolase activity"/>
    <property type="evidence" value="ECO:0007669"/>
    <property type="project" value="UniProtKB-KW"/>
</dbReference>
<protein>
    <submittedName>
        <fullName evidence="1">Alpha/beta hydrolase</fullName>
    </submittedName>
</protein>
<dbReference type="EMBL" id="VMNW02000089">
    <property type="protein sequence ID" value="KAA9152322.1"/>
    <property type="molecule type" value="Genomic_DNA"/>
</dbReference>
<dbReference type="RefSeq" id="WP_144753292.1">
    <property type="nucleotide sequence ID" value="NZ_VMNW02000089.1"/>
</dbReference>
<dbReference type="SUPFAM" id="SSF53474">
    <property type="entry name" value="alpha/beta-Hydrolases"/>
    <property type="match status" value="1"/>
</dbReference>
<dbReference type="Gene3D" id="3.40.50.1820">
    <property type="entry name" value="alpha/beta hydrolase"/>
    <property type="match status" value="1"/>
</dbReference>
<accession>A0A5N0UUU0</accession>
<comment type="caution">
    <text evidence="1">The sequence shown here is derived from an EMBL/GenBank/DDBJ whole genome shotgun (WGS) entry which is preliminary data.</text>
</comment>
<dbReference type="OrthoDB" id="2062670at2"/>
<evidence type="ECO:0000313" key="2">
    <source>
        <dbReference type="Proteomes" id="UP000319769"/>
    </source>
</evidence>
<reference evidence="1" key="1">
    <citation type="submission" date="2019-09" db="EMBL/GenBank/DDBJ databases">
        <authorList>
            <person name="Teo W.F.A."/>
            <person name="Duangmal K."/>
        </authorList>
    </citation>
    <scope>NUCLEOTIDE SEQUENCE [LARGE SCALE GENOMIC DNA]</scope>
    <source>
        <strain evidence="1">K81G1</strain>
    </source>
</reference>
<dbReference type="Proteomes" id="UP000319769">
    <property type="component" value="Unassembled WGS sequence"/>
</dbReference>
<dbReference type="InterPro" id="IPR029058">
    <property type="entry name" value="AB_hydrolase_fold"/>
</dbReference>
<gene>
    <name evidence="1" type="ORF">FPZ12_037195</name>
</gene>